<dbReference type="PANTHER" id="PTHR47540">
    <property type="entry name" value="THIAMINE REPRESSIBLE GENES REGULATORY PROTEIN THI5"/>
    <property type="match status" value="1"/>
</dbReference>
<evidence type="ECO:0000256" key="1">
    <source>
        <dbReference type="ARBA" id="ARBA00004123"/>
    </source>
</evidence>
<dbReference type="Pfam" id="PF00172">
    <property type="entry name" value="Zn_clus"/>
    <property type="match status" value="1"/>
</dbReference>
<evidence type="ECO:0000259" key="8">
    <source>
        <dbReference type="PROSITE" id="PS50048"/>
    </source>
</evidence>
<dbReference type="GO" id="GO:0005634">
    <property type="term" value="C:nucleus"/>
    <property type="evidence" value="ECO:0007669"/>
    <property type="project" value="UniProtKB-SubCell"/>
</dbReference>
<evidence type="ECO:0000256" key="7">
    <source>
        <dbReference type="SAM" id="MobiDB-lite"/>
    </source>
</evidence>
<keyword evidence="2" id="KW-0479">Metal-binding</keyword>
<comment type="subcellular location">
    <subcellularLocation>
        <location evidence="1">Nucleus</location>
    </subcellularLocation>
</comment>
<keyword evidence="6" id="KW-0539">Nucleus</keyword>
<dbReference type="InterPro" id="IPR001138">
    <property type="entry name" value="Zn2Cys6_DnaBD"/>
</dbReference>
<proteinExistence type="predicted"/>
<dbReference type="InterPro" id="IPR007219">
    <property type="entry name" value="XnlR_reg_dom"/>
</dbReference>
<evidence type="ECO:0000313" key="10">
    <source>
        <dbReference type="Proteomes" id="UP000256328"/>
    </source>
</evidence>
<gene>
    <name evidence="9" type="ORF">BP5796_11260</name>
</gene>
<dbReference type="GO" id="GO:0045944">
    <property type="term" value="P:positive regulation of transcription by RNA polymerase II"/>
    <property type="evidence" value="ECO:0007669"/>
    <property type="project" value="TreeGrafter"/>
</dbReference>
<keyword evidence="3" id="KW-0805">Transcription regulation</keyword>
<evidence type="ECO:0000256" key="3">
    <source>
        <dbReference type="ARBA" id="ARBA00023015"/>
    </source>
</evidence>
<dbReference type="AlphaFoldDB" id="A0A3D8QI43"/>
<dbReference type="GO" id="GO:0006351">
    <property type="term" value="P:DNA-templated transcription"/>
    <property type="evidence" value="ECO:0007669"/>
    <property type="project" value="InterPro"/>
</dbReference>
<accession>A0A3D8QI43</accession>
<dbReference type="Pfam" id="PF04082">
    <property type="entry name" value="Fungal_trans"/>
    <property type="match status" value="1"/>
</dbReference>
<dbReference type="OrthoDB" id="3266505at2759"/>
<evidence type="ECO:0000256" key="5">
    <source>
        <dbReference type="ARBA" id="ARBA00023163"/>
    </source>
</evidence>
<feature type="compositionally biased region" description="Polar residues" evidence="7">
    <location>
        <begin position="152"/>
        <end position="165"/>
    </location>
</feature>
<evidence type="ECO:0000256" key="4">
    <source>
        <dbReference type="ARBA" id="ARBA00023125"/>
    </source>
</evidence>
<dbReference type="PROSITE" id="PS50048">
    <property type="entry name" value="ZN2_CY6_FUNGAL_2"/>
    <property type="match status" value="1"/>
</dbReference>
<dbReference type="InterPro" id="IPR051711">
    <property type="entry name" value="Stress_Response_Reg"/>
</dbReference>
<dbReference type="SMART" id="SM00066">
    <property type="entry name" value="GAL4"/>
    <property type="match status" value="1"/>
</dbReference>
<dbReference type="SMART" id="SM00906">
    <property type="entry name" value="Fungal_trans"/>
    <property type="match status" value="1"/>
</dbReference>
<dbReference type="SUPFAM" id="SSF57701">
    <property type="entry name" value="Zn2/Cys6 DNA-binding domain"/>
    <property type="match status" value="1"/>
</dbReference>
<dbReference type="GO" id="GO:0043565">
    <property type="term" value="F:sequence-specific DNA binding"/>
    <property type="evidence" value="ECO:0007669"/>
    <property type="project" value="TreeGrafter"/>
</dbReference>
<evidence type="ECO:0000313" key="9">
    <source>
        <dbReference type="EMBL" id="RDW61368.1"/>
    </source>
</evidence>
<keyword evidence="10" id="KW-1185">Reference proteome</keyword>
<reference evidence="9 10" key="1">
    <citation type="journal article" date="2018" name="IMA Fungus">
        <title>IMA Genome-F 9: Draft genome sequence of Annulohypoxylon stygium, Aspergillus mulundensis, Berkeleyomyces basicola (syn. Thielaviopsis basicola), Ceratocystis smalleyi, two Cercospora beticola strains, Coleophoma cylindrospora, Fusarium fracticaudum, Phialophora cf. hyalina, and Morchella septimelata.</title>
        <authorList>
            <person name="Wingfield B.D."/>
            <person name="Bills G.F."/>
            <person name="Dong Y."/>
            <person name="Huang W."/>
            <person name="Nel W.J."/>
            <person name="Swalarsk-Parry B.S."/>
            <person name="Vaghefi N."/>
            <person name="Wilken P.M."/>
            <person name="An Z."/>
            <person name="de Beer Z.W."/>
            <person name="De Vos L."/>
            <person name="Chen L."/>
            <person name="Duong T.A."/>
            <person name="Gao Y."/>
            <person name="Hammerbacher A."/>
            <person name="Kikkert J.R."/>
            <person name="Li Y."/>
            <person name="Li H."/>
            <person name="Li K."/>
            <person name="Li Q."/>
            <person name="Liu X."/>
            <person name="Ma X."/>
            <person name="Naidoo K."/>
            <person name="Pethybridge S.J."/>
            <person name="Sun J."/>
            <person name="Steenkamp E.T."/>
            <person name="van der Nest M.A."/>
            <person name="van Wyk S."/>
            <person name="Wingfield M.J."/>
            <person name="Xiong C."/>
            <person name="Yue Q."/>
            <person name="Zhang X."/>
        </authorList>
    </citation>
    <scope>NUCLEOTIDE SEQUENCE [LARGE SCALE GENOMIC DNA]</scope>
    <source>
        <strain evidence="9 10">BP5796</strain>
    </source>
</reference>
<dbReference type="PANTHER" id="PTHR47540:SF6">
    <property type="entry name" value="ZN(II)2CYS6 TRANSCRIPTION FACTOR (EUROFUNG)"/>
    <property type="match status" value="1"/>
</dbReference>
<sequence>MNTSAFTATLHNALAKGRLVRRNALRRYLGVAMNKMSSSSAGVKKKTLNACVQAPLAAFPTQGGTADRDHSYSCQKCRTRKIKCSGTQPCQYCLSKKHPCMYSEKPKTIAVPEEYLRELQARSLASTVAARWPPELAPQLEALSSAVSAIEPQNSHVSHGTTTRQRFAASQLAQQPPQDARPMSRVDERSSIRAISIDPTGQGAEPPPEAIGDEYRRFGHSSSWSFSRRIRTMITDSLGGPAIHDLNPIRDGAYGIPWQQNMIDLSGVDLPSEDYADYLTRTVILTLSPLYTLLDQKAFLDQLHQFYDQNRRGNMPKTGLWHIQMLIIFAFGTSILSREAGPLGPTGALYFSKAMEAMPDCHRLCVEPLISIEILCMISLFMQAMDMRFAAQLYIRQASCMAAANGLNRRYDEKRHTSAEFQYRTRLWWTTYVIERKLSSLIGVSPGLPDEDIALRGPAITGASEEELPMAFHVEISSQLGHILNGMGETSVFG</sequence>
<organism evidence="9 10">
    <name type="scientific">Coleophoma crateriformis</name>
    <dbReference type="NCBI Taxonomy" id="565419"/>
    <lineage>
        <taxon>Eukaryota</taxon>
        <taxon>Fungi</taxon>
        <taxon>Dikarya</taxon>
        <taxon>Ascomycota</taxon>
        <taxon>Pezizomycotina</taxon>
        <taxon>Leotiomycetes</taxon>
        <taxon>Helotiales</taxon>
        <taxon>Dermateaceae</taxon>
        <taxon>Coleophoma</taxon>
    </lineage>
</organism>
<dbReference type="GO" id="GO:0000981">
    <property type="term" value="F:DNA-binding transcription factor activity, RNA polymerase II-specific"/>
    <property type="evidence" value="ECO:0007669"/>
    <property type="project" value="InterPro"/>
</dbReference>
<evidence type="ECO:0000256" key="6">
    <source>
        <dbReference type="ARBA" id="ARBA00023242"/>
    </source>
</evidence>
<dbReference type="CDD" id="cd12148">
    <property type="entry name" value="fungal_TF_MHR"/>
    <property type="match status" value="1"/>
</dbReference>
<feature type="domain" description="Zn(2)-C6 fungal-type" evidence="8">
    <location>
        <begin position="73"/>
        <end position="102"/>
    </location>
</feature>
<name>A0A3D8QI43_9HELO</name>
<feature type="region of interest" description="Disordered" evidence="7">
    <location>
        <begin position="152"/>
        <end position="188"/>
    </location>
</feature>
<keyword evidence="5" id="KW-0804">Transcription</keyword>
<dbReference type="CDD" id="cd00067">
    <property type="entry name" value="GAL4"/>
    <property type="match status" value="1"/>
</dbReference>
<comment type="caution">
    <text evidence="9">The sequence shown here is derived from an EMBL/GenBank/DDBJ whole genome shotgun (WGS) entry which is preliminary data.</text>
</comment>
<dbReference type="PROSITE" id="PS00463">
    <property type="entry name" value="ZN2_CY6_FUNGAL_1"/>
    <property type="match status" value="1"/>
</dbReference>
<protein>
    <recommendedName>
        <fullName evidence="8">Zn(2)-C6 fungal-type domain-containing protein</fullName>
    </recommendedName>
</protein>
<dbReference type="Gene3D" id="4.10.240.10">
    <property type="entry name" value="Zn(2)-C6 fungal-type DNA-binding domain"/>
    <property type="match status" value="1"/>
</dbReference>
<evidence type="ECO:0000256" key="2">
    <source>
        <dbReference type="ARBA" id="ARBA00022723"/>
    </source>
</evidence>
<dbReference type="Proteomes" id="UP000256328">
    <property type="component" value="Unassembled WGS sequence"/>
</dbReference>
<keyword evidence="4" id="KW-0238">DNA-binding</keyword>
<dbReference type="EMBL" id="PDLN01000018">
    <property type="protein sequence ID" value="RDW61368.1"/>
    <property type="molecule type" value="Genomic_DNA"/>
</dbReference>
<dbReference type="InterPro" id="IPR036864">
    <property type="entry name" value="Zn2-C6_fun-type_DNA-bd_sf"/>
</dbReference>
<dbReference type="GO" id="GO:0008270">
    <property type="term" value="F:zinc ion binding"/>
    <property type="evidence" value="ECO:0007669"/>
    <property type="project" value="InterPro"/>
</dbReference>